<dbReference type="InterPro" id="IPR024503">
    <property type="entry name" value="DUF3196"/>
</dbReference>
<dbReference type="EMBL" id="CP034234">
    <property type="protein sequence ID" value="AZK44137.1"/>
    <property type="molecule type" value="Genomic_DNA"/>
</dbReference>
<dbReference type="KEGG" id="eri:EEI45_04685"/>
<evidence type="ECO:0000313" key="1">
    <source>
        <dbReference type="EMBL" id="AZK44137.1"/>
    </source>
</evidence>
<dbReference type="Proteomes" id="UP000278804">
    <property type="component" value="Chromosome"/>
</dbReference>
<dbReference type="Pfam" id="PF11428">
    <property type="entry name" value="DUF3196"/>
    <property type="match status" value="1"/>
</dbReference>
<reference evidence="1 2" key="1">
    <citation type="journal article" date="2020" name="Int. J. Syst. Evol. Microbiol.">
        <title>Description of Erysipelothrix piscisicarius sp. nov., an emergent fish pathogen, and assessment of virulence using a tiger barb (Puntigrus tetrazona) infection model.</title>
        <authorList>
            <person name="Pomaranski E.K."/>
            <person name="Griffin M.J."/>
            <person name="Camus A.C."/>
            <person name="Armwood A.R."/>
            <person name="Shelley J."/>
            <person name="Waldbieser G.C."/>
            <person name="LaFrentz B.R."/>
            <person name="Garcia J.C."/>
            <person name="Yanong R."/>
            <person name="Soto E."/>
        </authorList>
    </citation>
    <scope>NUCLEOTIDE SEQUENCE [LARGE SCALE GENOMIC DNA]</scope>
    <source>
        <strain evidence="1 2">15TAL0474</strain>
    </source>
</reference>
<dbReference type="AlphaFoldDB" id="A0A3S8RML5"/>
<keyword evidence="2" id="KW-1185">Reference proteome</keyword>
<protein>
    <submittedName>
        <fullName evidence="1">DUF3196 domain-containing protein</fullName>
    </submittedName>
</protein>
<proteinExistence type="predicted"/>
<name>A0A3S8RML5_9FIRM</name>
<dbReference type="SUPFAM" id="SSF116965">
    <property type="entry name" value="Hypothetical protein MPN330"/>
    <property type="match status" value="1"/>
</dbReference>
<organism evidence="1 2">
    <name type="scientific">Erysipelothrix piscisicarius</name>
    <dbReference type="NCBI Taxonomy" id="2485784"/>
    <lineage>
        <taxon>Bacteria</taxon>
        <taxon>Bacillati</taxon>
        <taxon>Bacillota</taxon>
        <taxon>Erysipelotrichia</taxon>
        <taxon>Erysipelotrichales</taxon>
        <taxon>Erysipelotrichaceae</taxon>
        <taxon>Erysipelothrix</taxon>
    </lineage>
</organism>
<accession>A0A3S8RML5</accession>
<gene>
    <name evidence="1" type="ORF">EEI45_04685</name>
</gene>
<sequence>MKQYERKSMNNYYETCMNSIQSLLDEGKTREALVLIDEELRMPYVPEPYFTQFQSIRDSIRIDTSPSSKYYEDIEDLEEALRGNELLQQKAIISLERMNLRNELPHIKKWLADEYTEDWIKKQILFFLIDQSIDLKLNLKLKMTEQVVDTSQLENPFESEAYQACVLQLGDMLESENPSLLILCLGALEQRVLDAFPVSIDELKAEEILYTVNTYLYKV</sequence>
<evidence type="ECO:0000313" key="2">
    <source>
        <dbReference type="Proteomes" id="UP000278804"/>
    </source>
</evidence>